<evidence type="ECO:0000256" key="4">
    <source>
        <dbReference type="ARBA" id="ARBA00022989"/>
    </source>
</evidence>
<evidence type="ECO:0000313" key="8">
    <source>
        <dbReference type="EMBL" id="CAH3110114.1"/>
    </source>
</evidence>
<keyword evidence="9" id="KW-1185">Reference proteome</keyword>
<dbReference type="PRINTS" id="PR00237">
    <property type="entry name" value="GPCRRHODOPSN"/>
</dbReference>
<feature type="transmembrane region" description="Helical" evidence="6">
    <location>
        <begin position="131"/>
        <end position="151"/>
    </location>
</feature>
<dbReference type="InterPro" id="IPR017452">
    <property type="entry name" value="GPCR_Rhodpsn_7TM"/>
</dbReference>
<name>A0ABN8NI54_9CNID</name>
<evidence type="ECO:0000256" key="3">
    <source>
        <dbReference type="ARBA" id="ARBA00022692"/>
    </source>
</evidence>
<keyword evidence="5 6" id="KW-0472">Membrane</keyword>
<feature type="transmembrane region" description="Helical" evidence="6">
    <location>
        <begin position="341"/>
        <end position="361"/>
    </location>
</feature>
<feature type="transmembrane region" description="Helical" evidence="6">
    <location>
        <begin position="563"/>
        <end position="583"/>
    </location>
</feature>
<dbReference type="Gene3D" id="1.20.1070.10">
    <property type="entry name" value="Rhodopsin 7-helix transmembrane proteins"/>
    <property type="match status" value="3"/>
</dbReference>
<evidence type="ECO:0000256" key="6">
    <source>
        <dbReference type="SAM" id="Phobius"/>
    </source>
</evidence>
<dbReference type="SUPFAM" id="SSF81321">
    <property type="entry name" value="Family A G protein-coupled receptor-like"/>
    <property type="match status" value="3"/>
</dbReference>
<feature type="transmembrane region" description="Helical" evidence="6">
    <location>
        <begin position="300"/>
        <end position="320"/>
    </location>
</feature>
<dbReference type="Proteomes" id="UP001159405">
    <property type="component" value="Unassembled WGS sequence"/>
</dbReference>
<keyword evidence="4 6" id="KW-1133">Transmembrane helix</keyword>
<feature type="transmembrane region" description="Helical" evidence="6">
    <location>
        <begin position="219"/>
        <end position="245"/>
    </location>
</feature>
<organism evidence="8 9">
    <name type="scientific">Porites lobata</name>
    <dbReference type="NCBI Taxonomy" id="104759"/>
    <lineage>
        <taxon>Eukaryota</taxon>
        <taxon>Metazoa</taxon>
        <taxon>Cnidaria</taxon>
        <taxon>Anthozoa</taxon>
        <taxon>Hexacorallia</taxon>
        <taxon>Scleractinia</taxon>
        <taxon>Fungiina</taxon>
        <taxon>Poritidae</taxon>
        <taxon>Porites</taxon>
    </lineage>
</organism>
<dbReference type="CDD" id="cd00637">
    <property type="entry name" value="7tm_classA_rhodopsin-like"/>
    <property type="match status" value="3"/>
</dbReference>
<evidence type="ECO:0000256" key="5">
    <source>
        <dbReference type="ARBA" id="ARBA00023136"/>
    </source>
</evidence>
<evidence type="ECO:0000259" key="7">
    <source>
        <dbReference type="PROSITE" id="PS50262"/>
    </source>
</evidence>
<dbReference type="InterPro" id="IPR000276">
    <property type="entry name" value="GPCR_Rhodpsn"/>
</dbReference>
<comment type="subcellular location">
    <subcellularLocation>
        <location evidence="1">Cell membrane</location>
        <topology evidence="1">Multi-pass membrane protein</topology>
    </subcellularLocation>
</comment>
<dbReference type="PANTHER" id="PTHR22750">
    <property type="entry name" value="G-PROTEIN COUPLED RECEPTOR"/>
    <property type="match status" value="1"/>
</dbReference>
<feature type="transmembrane region" description="Helical" evidence="6">
    <location>
        <begin position="257"/>
        <end position="280"/>
    </location>
</feature>
<keyword evidence="3 6" id="KW-0812">Transmembrane</keyword>
<dbReference type="SMART" id="SM01381">
    <property type="entry name" value="7TM_GPCR_Srsx"/>
    <property type="match status" value="1"/>
</dbReference>
<gene>
    <name evidence="8" type="ORF">PLOB_00018677</name>
</gene>
<evidence type="ECO:0000256" key="1">
    <source>
        <dbReference type="ARBA" id="ARBA00004651"/>
    </source>
</evidence>
<sequence>EYFLQNTVISLFSIALNLGSCPVIIMMNVLVIVAIKTRRRLQSDYNILLACLAGTDLAVGLVSQPLFIAQEILFLSGASLVDYCDFYRKIVFVFLVPCIESLLILAILSTERYIAMKYSLRYNSILTTPRLIGAVVCSWLISTSSLIFWLIPATRSRLSGLLVYATVFPATLIIISCHTKKNPKSLRRLQNAQRDITNLAVNPWRWIVFKEYFLENTVISLFSIALNLGSCPVIIMMNVLVIVAIKTRRRLQSEYNILLACLAGTDLAVGLVSQPLFIAQEILFLSGASLVDYCDFFRKTVFVFLVPCIESLLILAILSTERYIAMKYSLRYASIVTTPRLIGAVVCSWLVSTSSLIFWLIPATRSVLSGLLVYATIFPATLIIVSCHTKVYFVSRRHMNQIKTQRLPSETKANQNSALNVSIICRSREDEYIYILVNTFASLFSITVNLGSCPVIIFMNVLVIVAIKTRRRLQSEYNILLACLAGTDLAVGLVSQPLFIAQEIYFLSGASLVDYCRFYRRIVFVYLVPCTESLLILAILSTERYIAMKYSLRYASIVTTPKLIGAVVCSWFISTMSFIFWIIPATRSTLSGRLVYLTVTPAILVIMFCHTTVYFVSRRHMNQIKTQQLPSETRAKFLEERKALKTISIILAFLFFSYIPGILDGLFRLIGILPKNQYEKQMRLLPIAFLCVFLNSLFNPLIYCWRNKDLRKVMLELIKIRQHGR</sequence>
<reference evidence="8 9" key="1">
    <citation type="submission" date="2022-05" db="EMBL/GenBank/DDBJ databases">
        <authorList>
            <consortium name="Genoscope - CEA"/>
            <person name="William W."/>
        </authorList>
    </citation>
    <scope>NUCLEOTIDE SEQUENCE [LARGE SCALE GENOMIC DNA]</scope>
</reference>
<comment type="caution">
    <text evidence="8">The sequence shown here is derived from an EMBL/GenBank/DDBJ whole genome shotgun (WGS) entry which is preliminary data.</text>
</comment>
<keyword evidence="2" id="KW-1003">Cell membrane</keyword>
<feature type="transmembrane region" description="Helical" evidence="6">
    <location>
        <begin position="477"/>
        <end position="498"/>
    </location>
</feature>
<dbReference type="EMBL" id="CALNXK010000022">
    <property type="protein sequence ID" value="CAH3110114.1"/>
    <property type="molecule type" value="Genomic_DNA"/>
</dbReference>
<feature type="transmembrane region" description="Helical" evidence="6">
    <location>
        <begin position="157"/>
        <end position="175"/>
    </location>
</feature>
<feature type="transmembrane region" description="Helical" evidence="6">
    <location>
        <begin position="367"/>
        <end position="393"/>
    </location>
</feature>
<accession>A0ABN8NI54</accession>
<feature type="transmembrane region" description="Helical" evidence="6">
    <location>
        <begin position="643"/>
        <end position="663"/>
    </location>
</feature>
<feature type="transmembrane region" description="Helical" evidence="6">
    <location>
        <begin position="595"/>
        <end position="616"/>
    </location>
</feature>
<feature type="transmembrane region" description="Helical" evidence="6">
    <location>
        <begin position="518"/>
        <end position="542"/>
    </location>
</feature>
<proteinExistence type="predicted"/>
<feature type="transmembrane region" description="Helical" evidence="6">
    <location>
        <begin position="683"/>
        <end position="705"/>
    </location>
</feature>
<dbReference type="PROSITE" id="PS50262">
    <property type="entry name" value="G_PROTEIN_RECEP_F1_2"/>
    <property type="match status" value="3"/>
</dbReference>
<protein>
    <recommendedName>
        <fullName evidence="7">G-protein coupled receptors family 1 profile domain-containing protein</fullName>
    </recommendedName>
</protein>
<feature type="transmembrane region" description="Helical" evidence="6">
    <location>
        <begin position="90"/>
        <end position="110"/>
    </location>
</feature>
<feature type="domain" description="G-protein coupled receptors family 1 profile" evidence="7">
    <location>
        <begin position="459"/>
        <end position="703"/>
    </location>
</feature>
<feature type="domain" description="G-protein coupled receptors family 1 profile" evidence="7">
    <location>
        <begin position="237"/>
        <end position="352"/>
    </location>
</feature>
<evidence type="ECO:0000256" key="2">
    <source>
        <dbReference type="ARBA" id="ARBA00022475"/>
    </source>
</evidence>
<feature type="transmembrane region" description="Helical" evidence="6">
    <location>
        <begin position="12"/>
        <end position="35"/>
    </location>
</feature>
<feature type="non-terminal residue" evidence="8">
    <location>
        <position position="1"/>
    </location>
</feature>
<dbReference type="Pfam" id="PF00001">
    <property type="entry name" value="7tm_1"/>
    <property type="match status" value="3"/>
</dbReference>
<evidence type="ECO:0000313" key="9">
    <source>
        <dbReference type="Proteomes" id="UP001159405"/>
    </source>
</evidence>
<feature type="domain" description="G-protein coupled receptors family 1 profile" evidence="7">
    <location>
        <begin position="27"/>
        <end position="142"/>
    </location>
</feature>